<dbReference type="Gene3D" id="2.130.10.10">
    <property type="entry name" value="YVTN repeat-like/Quinoprotein amine dehydrogenase"/>
    <property type="match status" value="1"/>
</dbReference>
<dbReference type="InterPro" id="IPR052803">
    <property type="entry name" value="Cilium-Associated_Jouberin"/>
</dbReference>
<dbReference type="GO" id="GO:0036064">
    <property type="term" value="C:ciliary basal body"/>
    <property type="evidence" value="ECO:0007669"/>
    <property type="project" value="TreeGrafter"/>
</dbReference>
<keyword evidence="3" id="KW-0853">WD repeat</keyword>
<dbReference type="SMART" id="SM00326">
    <property type="entry name" value="SH3"/>
    <property type="match status" value="1"/>
</dbReference>
<evidence type="ECO:0000259" key="5">
    <source>
        <dbReference type="PROSITE" id="PS50002"/>
    </source>
</evidence>
<dbReference type="PROSITE" id="PS50002">
    <property type="entry name" value="SH3"/>
    <property type="match status" value="1"/>
</dbReference>
<dbReference type="AlphaFoldDB" id="A0A267EGV1"/>
<evidence type="ECO:0000313" key="6">
    <source>
        <dbReference type="EMBL" id="PAA60751.1"/>
    </source>
</evidence>
<feature type="compositionally biased region" description="Basic residues" evidence="4">
    <location>
        <begin position="192"/>
        <end position="201"/>
    </location>
</feature>
<dbReference type="InterPro" id="IPR001680">
    <property type="entry name" value="WD40_rpt"/>
</dbReference>
<keyword evidence="1 2" id="KW-0728">SH3 domain</keyword>
<dbReference type="Gene3D" id="2.30.30.40">
    <property type="entry name" value="SH3 Domains"/>
    <property type="match status" value="1"/>
</dbReference>
<accession>A0A267EGV1</accession>
<dbReference type="InterPro" id="IPR036028">
    <property type="entry name" value="SH3-like_dom_sf"/>
</dbReference>
<keyword evidence="7" id="KW-1185">Reference proteome</keyword>
<feature type="domain" description="SH3" evidence="5">
    <location>
        <begin position="1064"/>
        <end position="1133"/>
    </location>
</feature>
<name>A0A267EGV1_9PLAT</name>
<dbReference type="PRINTS" id="PR00452">
    <property type="entry name" value="SH3DOMAIN"/>
</dbReference>
<evidence type="ECO:0000313" key="7">
    <source>
        <dbReference type="Proteomes" id="UP000215902"/>
    </source>
</evidence>
<feature type="repeat" description="WD" evidence="3">
    <location>
        <begin position="670"/>
        <end position="704"/>
    </location>
</feature>
<evidence type="ECO:0000256" key="2">
    <source>
        <dbReference type="PROSITE-ProRule" id="PRU00192"/>
    </source>
</evidence>
<dbReference type="OrthoDB" id="2096344at2759"/>
<feature type="compositionally biased region" description="Low complexity" evidence="4">
    <location>
        <begin position="202"/>
        <end position="229"/>
    </location>
</feature>
<sequence length="1192" mass="129112">SAWVMSADLAETGVLPAGEDPANASMKPPPKRRVKKKPLPAAATAAADGTADLSAMPMPAASAGEAPPKPRQKKKRRDPSAGAGAATIDSLRSSLEKDRQDPLIELNTYDPSRSPKKDVKGGGTANQGFVHDDDETAGGGALSPTRKPRKKRQPTAAPAPGTQENPSSEPAIAAETAAAPLESSQPAAAAVKPKRKVRKPKAAAAAATAEAEPEVDGAAADAAPAAAVSVEDETADGAPAKRRLRKKKQPRQQQPEQEQQQQAEEGATDEAGGVITEQPQPVGDATAATDAAAASTSRRFDAAGIADEGLIVRLRVHRTDQLKNDTHIRHPRVRVHVVDTQAGRYLAKQHPDRKVTSFYESVSFLLPVMTGECDFRRQGNTLPVWEEQLLLDENFAYIAQNPNVLFLFEVLDMLSVAAIQNNRINSPEAGWYRVAWAFLRPHSASGRSHCGRKVRLQLFEALPLRESEQTDPEVPYLFHWYQSRARIPYPSTLYVTVEEFSPNRNNEQVAGRTRSQFPFEQEGLGLAGVDVEDGEDEDEAAQRRNRHQPDYFQRVPGQLCKIPNKAARTLPTGTHGCSALRFSPDGRWLAAACRNPPVDYPLVLYSYTAAGELGGAGALAGKPEFNLLGHAGIVYDLGWSRKSHLLVSASGDCSARVWQIGTKQAGLHKQLVHPTFVYCAQFHPQSSSLVATGCYDRIIRVWSIFESACEVVWQLEPHRSHVNALVFEPEGRYVYSGDASGQLGVWKCPYTAGTDRPGVAGEWTRSSWMDLPELKDKCITCMSLHPSATRLLVQTRDSTLRLVHVRGSQRGYVVMDYLGHANSRENLRSCVSPCGAFVITGSEDGDVYVFNADSGDVVATYRQVNLSGSVSCLDYHPLDNALAFSSLSHSAAILIYQYDASLARRDGQQAQLGRSGTLVNVGDTVQQLEASRLIQSGPVLQEVDRLKTMQRSHAGAEMGGLKKSRMAQDRLDSVLAGGSMRRSVAASTGTMPQVASLLPGAMDSTTPRHLQQQSTEIGRHGQLDAGKPRLTLLLDGANRASFKIDRAGQKRTAAAEEQQAATQAPTETVIAILDYKASRSDEISFFKGQRIRVIHKDSQSWWLGELESPLPAQEESGNTQGYFPTSYVVNERASRTPSLQGDEASPRNGGSASRHIRRLSKDGGALPPQAGRPAAKVKTTRFDDTPIGQSTA</sequence>
<feature type="region of interest" description="Disordered" evidence="4">
    <location>
        <begin position="1133"/>
        <end position="1192"/>
    </location>
</feature>
<feature type="compositionally biased region" description="Basic residues" evidence="4">
    <location>
        <begin position="240"/>
        <end position="250"/>
    </location>
</feature>
<proteinExistence type="predicted"/>
<dbReference type="Proteomes" id="UP000215902">
    <property type="component" value="Unassembled WGS sequence"/>
</dbReference>
<dbReference type="InterPro" id="IPR015943">
    <property type="entry name" value="WD40/YVTN_repeat-like_dom_sf"/>
</dbReference>
<feature type="compositionally biased region" description="Low complexity" evidence="4">
    <location>
        <begin position="39"/>
        <end position="55"/>
    </location>
</feature>
<gene>
    <name evidence="6" type="ORF">BOX15_Mlig003330g1</name>
</gene>
<feature type="repeat" description="WD" evidence="3">
    <location>
        <begin position="715"/>
        <end position="747"/>
    </location>
</feature>
<dbReference type="PROSITE" id="PS50082">
    <property type="entry name" value="WD_REPEATS_2"/>
    <property type="match status" value="3"/>
</dbReference>
<feature type="region of interest" description="Disordered" evidence="4">
    <location>
        <begin position="1"/>
        <end position="268"/>
    </location>
</feature>
<dbReference type="SUPFAM" id="SSF50978">
    <property type="entry name" value="WD40 repeat-like"/>
    <property type="match status" value="1"/>
</dbReference>
<evidence type="ECO:0000256" key="3">
    <source>
        <dbReference type="PROSITE-ProRule" id="PRU00221"/>
    </source>
</evidence>
<feature type="compositionally biased region" description="Basic residues" evidence="4">
    <location>
        <begin position="29"/>
        <end position="38"/>
    </location>
</feature>
<comment type="caution">
    <text evidence="6">The sequence shown here is derived from an EMBL/GenBank/DDBJ whole genome shotgun (WGS) entry which is preliminary data.</text>
</comment>
<feature type="compositionally biased region" description="Low complexity" evidence="4">
    <location>
        <begin position="166"/>
        <end position="191"/>
    </location>
</feature>
<dbReference type="Pfam" id="PF00018">
    <property type="entry name" value="SH3_1"/>
    <property type="match status" value="1"/>
</dbReference>
<feature type="non-terminal residue" evidence="6">
    <location>
        <position position="1"/>
    </location>
</feature>
<reference evidence="6 7" key="1">
    <citation type="submission" date="2017-06" db="EMBL/GenBank/DDBJ databases">
        <title>A platform for efficient transgenesis in Macrostomum lignano, a flatworm model organism for stem cell research.</title>
        <authorList>
            <person name="Berezikov E."/>
        </authorList>
    </citation>
    <scope>NUCLEOTIDE SEQUENCE [LARGE SCALE GENOMIC DNA]</scope>
    <source>
        <strain evidence="6">DV1</strain>
        <tissue evidence="6">Whole organism</tissue>
    </source>
</reference>
<evidence type="ECO:0000256" key="1">
    <source>
        <dbReference type="ARBA" id="ARBA00022443"/>
    </source>
</evidence>
<dbReference type="InterPro" id="IPR001452">
    <property type="entry name" value="SH3_domain"/>
</dbReference>
<feature type="repeat" description="WD" evidence="3">
    <location>
        <begin position="627"/>
        <end position="660"/>
    </location>
</feature>
<dbReference type="InterPro" id="IPR036322">
    <property type="entry name" value="WD40_repeat_dom_sf"/>
</dbReference>
<protein>
    <recommendedName>
        <fullName evidence="5">SH3 domain-containing protein</fullName>
    </recommendedName>
</protein>
<dbReference type="PANTHER" id="PTHR44499:SF1">
    <property type="entry name" value="JOUBERIN"/>
    <property type="match status" value="1"/>
</dbReference>
<dbReference type="GO" id="GO:0044458">
    <property type="term" value="P:motile cilium assembly"/>
    <property type="evidence" value="ECO:0007669"/>
    <property type="project" value="TreeGrafter"/>
</dbReference>
<organism evidence="6 7">
    <name type="scientific">Macrostomum lignano</name>
    <dbReference type="NCBI Taxonomy" id="282301"/>
    <lineage>
        <taxon>Eukaryota</taxon>
        <taxon>Metazoa</taxon>
        <taxon>Spiralia</taxon>
        <taxon>Lophotrochozoa</taxon>
        <taxon>Platyhelminthes</taxon>
        <taxon>Rhabditophora</taxon>
        <taxon>Macrostomorpha</taxon>
        <taxon>Macrostomida</taxon>
        <taxon>Macrostomidae</taxon>
        <taxon>Macrostomum</taxon>
    </lineage>
</organism>
<dbReference type="EMBL" id="NIVC01002115">
    <property type="protein sequence ID" value="PAA60751.1"/>
    <property type="molecule type" value="Genomic_DNA"/>
</dbReference>
<dbReference type="Pfam" id="PF00400">
    <property type="entry name" value="WD40"/>
    <property type="match status" value="5"/>
</dbReference>
<dbReference type="PANTHER" id="PTHR44499">
    <property type="entry name" value="JOUBERIN"/>
    <property type="match status" value="1"/>
</dbReference>
<feature type="compositionally biased region" description="Low complexity" evidence="4">
    <location>
        <begin position="251"/>
        <end position="265"/>
    </location>
</feature>
<dbReference type="SUPFAM" id="SSF50044">
    <property type="entry name" value="SH3-domain"/>
    <property type="match status" value="1"/>
</dbReference>
<dbReference type="SMART" id="SM00320">
    <property type="entry name" value="WD40"/>
    <property type="match status" value="7"/>
</dbReference>
<evidence type="ECO:0000256" key="4">
    <source>
        <dbReference type="SAM" id="MobiDB-lite"/>
    </source>
</evidence>
<dbReference type="STRING" id="282301.A0A267EGV1"/>
<dbReference type="PROSITE" id="PS50294">
    <property type="entry name" value="WD_REPEATS_REGION"/>
    <property type="match status" value="2"/>
</dbReference>